<dbReference type="Pfam" id="PF00378">
    <property type="entry name" value="ECH_1"/>
    <property type="match status" value="1"/>
</dbReference>
<dbReference type="PANTHER" id="PTHR11941:SF54">
    <property type="entry name" value="ENOYL-COA HYDRATASE, MITOCHONDRIAL"/>
    <property type="match status" value="1"/>
</dbReference>
<dbReference type="EMBL" id="VINQ01000014">
    <property type="protein sequence ID" value="KAA0912347.1"/>
    <property type="molecule type" value="Genomic_DNA"/>
</dbReference>
<dbReference type="InterPro" id="IPR001753">
    <property type="entry name" value="Enoyl-CoA_hydra/iso"/>
</dbReference>
<dbReference type="PANTHER" id="PTHR11941">
    <property type="entry name" value="ENOYL-COA HYDRATASE-RELATED"/>
    <property type="match status" value="1"/>
</dbReference>
<evidence type="ECO:0000313" key="2">
    <source>
        <dbReference type="Proteomes" id="UP000325291"/>
    </source>
</evidence>
<protein>
    <submittedName>
        <fullName evidence="1">Enoyl-CoA hydratase/isomerase family protein</fullName>
    </submittedName>
</protein>
<dbReference type="InterPro" id="IPR029045">
    <property type="entry name" value="ClpP/crotonase-like_dom_sf"/>
</dbReference>
<organism evidence="1 2">
    <name type="scientific">Aquicoccus porphyridii</name>
    <dbReference type="NCBI Taxonomy" id="1852029"/>
    <lineage>
        <taxon>Bacteria</taxon>
        <taxon>Pseudomonadati</taxon>
        <taxon>Pseudomonadota</taxon>
        <taxon>Alphaproteobacteria</taxon>
        <taxon>Rhodobacterales</taxon>
        <taxon>Paracoccaceae</taxon>
        <taxon>Aquicoccus</taxon>
    </lineage>
</organism>
<proteinExistence type="predicted"/>
<reference evidence="1 2" key="1">
    <citation type="submission" date="2019-07" db="EMBL/GenBank/DDBJ databases">
        <title>Aquicoccus porphyridii gen. nov., sp. nov., isolated from a small marine red alga, Porphyridium marinum.</title>
        <authorList>
            <person name="Liu L."/>
        </authorList>
    </citation>
    <scope>NUCLEOTIDE SEQUENCE [LARGE SCALE GENOMIC DNA]</scope>
    <source>
        <strain evidence="1 2">L1 8-17</strain>
    </source>
</reference>
<name>A0A5A9Z577_9RHOB</name>
<dbReference type="Proteomes" id="UP000325291">
    <property type="component" value="Unassembled WGS sequence"/>
</dbReference>
<dbReference type="CDD" id="cd06558">
    <property type="entry name" value="crotonase-like"/>
    <property type="match status" value="1"/>
</dbReference>
<dbReference type="GO" id="GO:0006635">
    <property type="term" value="P:fatty acid beta-oxidation"/>
    <property type="evidence" value="ECO:0007669"/>
    <property type="project" value="TreeGrafter"/>
</dbReference>
<accession>A0A5A9Z577</accession>
<sequence>MHPELKQPKEDTMGIRYEKEGPVATFTIENGKVNAFTPEMHKELHDAVKDFCADRSVKCGILTGAGDKAFCAGDDIKNPNGHQGQDKAMSAHFFPSTEEEAHLRPGWERELRTIERYKPIVGAINGPAIGMGVIYMLNLTDIRIATPGAFIGLPEIAYGMAGAGGSTQLAKQVPPAVAMWMVLLGERMPAEDALRHDLYNELVSPDELLDRARELAARIASLPPISIRVEMEVTKRAMDLSRSEALNLTSHLYRLQRAALMVRGEHQSLPLADA</sequence>
<gene>
    <name evidence="1" type="ORF">FLO80_16155</name>
</gene>
<dbReference type="Gene3D" id="3.90.226.10">
    <property type="entry name" value="2-enoyl-CoA Hydratase, Chain A, domain 1"/>
    <property type="match status" value="1"/>
</dbReference>
<dbReference type="AlphaFoldDB" id="A0A5A9Z577"/>
<dbReference type="SUPFAM" id="SSF52096">
    <property type="entry name" value="ClpP/crotonase"/>
    <property type="match status" value="1"/>
</dbReference>
<comment type="caution">
    <text evidence="1">The sequence shown here is derived from an EMBL/GenBank/DDBJ whole genome shotgun (WGS) entry which is preliminary data.</text>
</comment>
<dbReference type="GO" id="GO:0016853">
    <property type="term" value="F:isomerase activity"/>
    <property type="evidence" value="ECO:0007669"/>
    <property type="project" value="UniProtKB-KW"/>
</dbReference>
<evidence type="ECO:0000313" key="1">
    <source>
        <dbReference type="EMBL" id="KAA0912347.1"/>
    </source>
</evidence>
<keyword evidence="2" id="KW-1185">Reference proteome</keyword>
<keyword evidence="1" id="KW-0413">Isomerase</keyword>